<accession>A0A1B7MZ57</accession>
<evidence type="ECO:0000313" key="1">
    <source>
        <dbReference type="EMBL" id="OAX37851.1"/>
    </source>
</evidence>
<evidence type="ECO:0008006" key="3">
    <source>
        <dbReference type="Google" id="ProtNLM"/>
    </source>
</evidence>
<keyword evidence="2" id="KW-1185">Reference proteome</keyword>
<dbReference type="Proteomes" id="UP000092154">
    <property type="component" value="Unassembled WGS sequence"/>
</dbReference>
<organism evidence="1 2">
    <name type="scientific">Rhizopogon vinicolor AM-OR11-026</name>
    <dbReference type="NCBI Taxonomy" id="1314800"/>
    <lineage>
        <taxon>Eukaryota</taxon>
        <taxon>Fungi</taxon>
        <taxon>Dikarya</taxon>
        <taxon>Basidiomycota</taxon>
        <taxon>Agaricomycotina</taxon>
        <taxon>Agaricomycetes</taxon>
        <taxon>Agaricomycetidae</taxon>
        <taxon>Boletales</taxon>
        <taxon>Suillineae</taxon>
        <taxon>Rhizopogonaceae</taxon>
        <taxon>Rhizopogon</taxon>
    </lineage>
</organism>
<name>A0A1B7MZ57_9AGAM</name>
<feature type="non-terminal residue" evidence="1">
    <location>
        <position position="1"/>
    </location>
</feature>
<dbReference type="EMBL" id="KV448327">
    <property type="protein sequence ID" value="OAX37851.1"/>
    <property type="molecule type" value="Genomic_DNA"/>
</dbReference>
<feature type="non-terminal residue" evidence="1">
    <location>
        <position position="141"/>
    </location>
</feature>
<sequence length="141" mass="16433">RWARFWQLSPRHERVFNIDPHIPSGSFISLVQHLPKRHISLMLWLRTRHISLNRHLHRIGKSPTPDCPHCEGSIETVQHFLLLCPQYARERHILTNTLKRRALSIQFLLSNKTATAPFIRFVNSTGRLKPTFGDVPPPTHS</sequence>
<dbReference type="InParanoid" id="A0A1B7MZ57"/>
<evidence type="ECO:0000313" key="2">
    <source>
        <dbReference type="Proteomes" id="UP000092154"/>
    </source>
</evidence>
<reference evidence="1 2" key="1">
    <citation type="submission" date="2016-06" db="EMBL/GenBank/DDBJ databases">
        <title>Comparative genomics of the ectomycorrhizal sister species Rhizopogon vinicolor and Rhizopogon vesiculosus (Basidiomycota: Boletales) reveals a divergence of the mating type B locus.</title>
        <authorList>
            <consortium name="DOE Joint Genome Institute"/>
            <person name="Mujic A.B."/>
            <person name="Kuo A."/>
            <person name="Tritt A."/>
            <person name="Lipzen A."/>
            <person name="Chen C."/>
            <person name="Johnson J."/>
            <person name="Sharma A."/>
            <person name="Barry K."/>
            <person name="Grigoriev I.V."/>
            <person name="Spatafora J.W."/>
        </authorList>
    </citation>
    <scope>NUCLEOTIDE SEQUENCE [LARGE SCALE GENOMIC DNA]</scope>
    <source>
        <strain evidence="1 2">AM-OR11-026</strain>
    </source>
</reference>
<protein>
    <recommendedName>
        <fullName evidence="3">Reverse transcriptase zinc-binding domain-containing protein</fullName>
    </recommendedName>
</protein>
<proteinExistence type="predicted"/>
<dbReference type="OrthoDB" id="2674711at2759"/>
<gene>
    <name evidence="1" type="ORF">K503DRAFT_662506</name>
</gene>
<dbReference type="AlphaFoldDB" id="A0A1B7MZ57"/>